<dbReference type="Gene3D" id="3.40.50.10810">
    <property type="entry name" value="Tandem AAA-ATPase domain"/>
    <property type="match status" value="1"/>
</dbReference>
<feature type="domain" description="Helicase ATP-binding" evidence="5">
    <location>
        <begin position="105"/>
        <end position="284"/>
    </location>
</feature>
<evidence type="ECO:0000259" key="5">
    <source>
        <dbReference type="PROSITE" id="PS51192"/>
    </source>
</evidence>
<gene>
    <name evidence="7" type="ORF">EGT74_24360</name>
</gene>
<dbReference type="OrthoDB" id="9760715at2"/>
<dbReference type="GO" id="GO:0004520">
    <property type="term" value="F:DNA endonuclease activity"/>
    <property type="evidence" value="ECO:0007669"/>
    <property type="project" value="TreeGrafter"/>
</dbReference>
<evidence type="ECO:0000313" key="8">
    <source>
        <dbReference type="Proteomes" id="UP000278351"/>
    </source>
</evidence>
<dbReference type="InterPro" id="IPR049730">
    <property type="entry name" value="SNF2/RAD54-like_C"/>
</dbReference>
<comment type="caution">
    <text evidence="7">The sequence shown here is derived from an EMBL/GenBank/DDBJ whole genome shotgun (WGS) entry which is preliminary data.</text>
</comment>
<feature type="domain" description="Helicase C-terminal" evidence="6">
    <location>
        <begin position="398"/>
        <end position="557"/>
    </location>
</feature>
<evidence type="ECO:0000256" key="2">
    <source>
        <dbReference type="ARBA" id="ARBA00022801"/>
    </source>
</evidence>
<dbReference type="CDD" id="cd18793">
    <property type="entry name" value="SF2_C_SNF"/>
    <property type="match status" value="1"/>
</dbReference>
<dbReference type="GO" id="GO:0031297">
    <property type="term" value="P:replication fork processing"/>
    <property type="evidence" value="ECO:0007669"/>
    <property type="project" value="TreeGrafter"/>
</dbReference>
<dbReference type="Gene3D" id="3.40.50.300">
    <property type="entry name" value="P-loop containing nucleotide triphosphate hydrolases"/>
    <property type="match status" value="1"/>
</dbReference>
<keyword evidence="1" id="KW-0547">Nucleotide-binding</keyword>
<keyword evidence="2" id="KW-0378">Hydrolase</keyword>
<dbReference type="InterPro" id="IPR027417">
    <property type="entry name" value="P-loop_NTPase"/>
</dbReference>
<dbReference type="PANTHER" id="PTHR45766">
    <property type="entry name" value="DNA ANNEALING HELICASE AND ENDONUCLEASE ZRANB3 FAMILY MEMBER"/>
    <property type="match status" value="1"/>
</dbReference>
<evidence type="ECO:0000256" key="1">
    <source>
        <dbReference type="ARBA" id="ARBA00022741"/>
    </source>
</evidence>
<dbReference type="InterPro" id="IPR038718">
    <property type="entry name" value="SNF2-like_sf"/>
</dbReference>
<dbReference type="PANTHER" id="PTHR45766:SF3">
    <property type="entry name" value="DNA ANNEALING HELICASE AND ENDONUCLEASE ZRANB3"/>
    <property type="match status" value="1"/>
</dbReference>
<evidence type="ECO:0000256" key="4">
    <source>
        <dbReference type="ARBA" id="ARBA00022840"/>
    </source>
</evidence>
<dbReference type="EMBL" id="RPDH01000003">
    <property type="protein sequence ID" value="RPE05521.1"/>
    <property type="molecule type" value="Genomic_DNA"/>
</dbReference>
<accession>A0A3N4PKZ2</accession>
<dbReference type="Pfam" id="PF00176">
    <property type="entry name" value="SNF2-rel_dom"/>
    <property type="match status" value="1"/>
</dbReference>
<evidence type="ECO:0000256" key="3">
    <source>
        <dbReference type="ARBA" id="ARBA00022806"/>
    </source>
</evidence>
<dbReference type="PROSITE" id="PS51192">
    <property type="entry name" value="HELICASE_ATP_BIND_1"/>
    <property type="match status" value="1"/>
</dbReference>
<dbReference type="SMART" id="SM00487">
    <property type="entry name" value="DEXDc"/>
    <property type="match status" value="1"/>
</dbReference>
<dbReference type="SUPFAM" id="SSF52540">
    <property type="entry name" value="P-loop containing nucleoside triphosphate hydrolases"/>
    <property type="match status" value="2"/>
</dbReference>
<proteinExistence type="predicted"/>
<dbReference type="SMART" id="SM00490">
    <property type="entry name" value="HELICc"/>
    <property type="match status" value="1"/>
</dbReference>
<evidence type="ECO:0000313" key="7">
    <source>
        <dbReference type="EMBL" id="RPE05521.1"/>
    </source>
</evidence>
<dbReference type="RefSeq" id="WP_123849165.1">
    <property type="nucleotide sequence ID" value="NZ_RPDH01000003.1"/>
</dbReference>
<dbReference type="Pfam" id="PF00271">
    <property type="entry name" value="Helicase_C"/>
    <property type="match status" value="1"/>
</dbReference>
<name>A0A3N4PKZ2_9BACT</name>
<dbReference type="GO" id="GO:0005524">
    <property type="term" value="F:ATP binding"/>
    <property type="evidence" value="ECO:0007669"/>
    <property type="project" value="UniProtKB-KW"/>
</dbReference>
<dbReference type="InterPro" id="IPR001650">
    <property type="entry name" value="Helicase_C-like"/>
</dbReference>
<reference evidence="7 8" key="1">
    <citation type="submission" date="2018-11" db="EMBL/GenBank/DDBJ databases">
        <title>Chitinophaga lutea sp.nov., isolate from arsenic contaminated soil.</title>
        <authorList>
            <person name="Zong Y."/>
        </authorList>
    </citation>
    <scope>NUCLEOTIDE SEQUENCE [LARGE SCALE GENOMIC DNA]</scope>
    <source>
        <strain evidence="7 8">ZY74</strain>
    </source>
</reference>
<protein>
    <submittedName>
        <fullName evidence="7">DEAD/DEAH box helicase</fullName>
    </submittedName>
</protein>
<evidence type="ECO:0000259" key="6">
    <source>
        <dbReference type="PROSITE" id="PS51194"/>
    </source>
</evidence>
<dbReference type="Proteomes" id="UP000278351">
    <property type="component" value="Unassembled WGS sequence"/>
</dbReference>
<dbReference type="PROSITE" id="PS51194">
    <property type="entry name" value="HELICASE_CTER"/>
    <property type="match status" value="1"/>
</dbReference>
<dbReference type="GO" id="GO:0006281">
    <property type="term" value="P:DNA repair"/>
    <property type="evidence" value="ECO:0007669"/>
    <property type="project" value="TreeGrafter"/>
</dbReference>
<dbReference type="InterPro" id="IPR014001">
    <property type="entry name" value="Helicase_ATP-bd"/>
</dbReference>
<sequence>MQIIDKGTHYEIPRPSRTVLNDLIKHHFPANVRVFDAARKVYVIQSTEGPKVTAFAQRRGFSVVKNVAPAIDYTKVEVPPAVESYGLDFGKLLKRDLFPFQTDGVSFWLKYAGTLCGDDMGLGKTTQAIAATIARQKLYGDAFPALIVCPASLKLNWQAEIKVNTGFDSIILTDTVKRTWPNFWRVMNVPFFIVNYESLKSFFVQKMPPAGQLLVKNIVFTEHSKLFNTIIFDEAHKLKDMSTQQAKFGVGLSFGPKYRGLLTGTPVVNNPKDLVPLLAIMGVLNSVFGGVKAFQDRYCPGGRGAQNLAELSYMLKKHGFYQRFKKEVAKDLPDKTRQVVTIPITNKEEYARAENSLVSYLYEMGKSSEEVQRSMNGEAMVRIGVLKKLSAQGKLKAAVEWIGTVLESGQKMVFFAHHKEIVLAIKREFPGSVTITGDDPVELRQANKNRFQEDPGCQLIICTYAAGGVGHTLTAASHWGCIEMGWNPKDQDQAEDRCHRIGQKNAVNCGYLIGEGTIDEDIYNLIDEKRKMINQIQGGGQDVEVSILKDLIKLLTK</sequence>
<dbReference type="GO" id="GO:0004386">
    <property type="term" value="F:helicase activity"/>
    <property type="evidence" value="ECO:0007669"/>
    <property type="project" value="UniProtKB-KW"/>
</dbReference>
<keyword evidence="3 7" id="KW-0347">Helicase</keyword>
<dbReference type="AlphaFoldDB" id="A0A3N4PKZ2"/>
<organism evidence="7 8">
    <name type="scientific">Chitinophaga lutea</name>
    <dbReference type="NCBI Taxonomy" id="2488634"/>
    <lineage>
        <taxon>Bacteria</taxon>
        <taxon>Pseudomonadati</taxon>
        <taxon>Bacteroidota</taxon>
        <taxon>Chitinophagia</taxon>
        <taxon>Chitinophagales</taxon>
        <taxon>Chitinophagaceae</taxon>
        <taxon>Chitinophaga</taxon>
    </lineage>
</organism>
<keyword evidence="4" id="KW-0067">ATP-binding</keyword>
<keyword evidence="8" id="KW-1185">Reference proteome</keyword>
<dbReference type="InterPro" id="IPR000330">
    <property type="entry name" value="SNF2_N"/>
</dbReference>
<dbReference type="GO" id="GO:0016787">
    <property type="term" value="F:hydrolase activity"/>
    <property type="evidence" value="ECO:0007669"/>
    <property type="project" value="UniProtKB-KW"/>
</dbReference>